<dbReference type="Pfam" id="PF03279">
    <property type="entry name" value="Lip_A_acyltrans"/>
    <property type="match status" value="1"/>
</dbReference>
<dbReference type="GO" id="GO:0005886">
    <property type="term" value="C:plasma membrane"/>
    <property type="evidence" value="ECO:0007669"/>
    <property type="project" value="UniProtKB-SubCell"/>
</dbReference>
<evidence type="ECO:0000256" key="4">
    <source>
        <dbReference type="ARBA" id="ARBA00022679"/>
    </source>
</evidence>
<comment type="caution">
    <text evidence="8">The sequence shown here is derived from an EMBL/GenBank/DDBJ whole genome shotgun (WGS) entry which is preliminary data.</text>
</comment>
<reference evidence="8" key="1">
    <citation type="submission" date="2021-04" db="EMBL/GenBank/DDBJ databases">
        <authorList>
            <person name="Rodrigo-Torres L."/>
            <person name="Arahal R. D."/>
            <person name="Lucena T."/>
        </authorList>
    </citation>
    <scope>NUCLEOTIDE SEQUENCE</scope>
    <source>
        <strain evidence="8">CECT 9275</strain>
    </source>
</reference>
<dbReference type="InterPro" id="IPR004960">
    <property type="entry name" value="LipA_acyltrans"/>
</dbReference>
<organism evidence="8 9">
    <name type="scientific">Dyadobacter helix</name>
    <dbReference type="NCBI Taxonomy" id="2822344"/>
    <lineage>
        <taxon>Bacteria</taxon>
        <taxon>Pseudomonadati</taxon>
        <taxon>Bacteroidota</taxon>
        <taxon>Cytophagia</taxon>
        <taxon>Cytophagales</taxon>
        <taxon>Spirosomataceae</taxon>
        <taxon>Dyadobacter</taxon>
    </lineage>
</organism>
<keyword evidence="7" id="KW-0812">Transmembrane</keyword>
<evidence type="ECO:0000313" key="8">
    <source>
        <dbReference type="EMBL" id="CAG5011244.1"/>
    </source>
</evidence>
<dbReference type="RefSeq" id="WP_215241184.1">
    <property type="nucleotide sequence ID" value="NZ_CAJRAF010000002.1"/>
</dbReference>
<dbReference type="PANTHER" id="PTHR30606">
    <property type="entry name" value="LIPID A BIOSYNTHESIS LAUROYL ACYLTRANSFERASE"/>
    <property type="match status" value="1"/>
</dbReference>
<keyword evidence="5 7" id="KW-0472">Membrane</keyword>
<dbReference type="EMBL" id="CAJRAF010000002">
    <property type="protein sequence ID" value="CAG5011244.1"/>
    <property type="molecule type" value="Genomic_DNA"/>
</dbReference>
<protein>
    <submittedName>
        <fullName evidence="8">Lipid A biosynthesis lauroyltransferase</fullName>
        <ecNumber evidence="8">2.3.1.241</ecNumber>
    </submittedName>
</protein>
<evidence type="ECO:0000313" key="9">
    <source>
        <dbReference type="Proteomes" id="UP000680038"/>
    </source>
</evidence>
<evidence type="ECO:0000256" key="2">
    <source>
        <dbReference type="ARBA" id="ARBA00022475"/>
    </source>
</evidence>
<evidence type="ECO:0000256" key="7">
    <source>
        <dbReference type="SAM" id="Phobius"/>
    </source>
</evidence>
<evidence type="ECO:0000256" key="1">
    <source>
        <dbReference type="ARBA" id="ARBA00004533"/>
    </source>
</evidence>
<keyword evidence="4 8" id="KW-0808">Transferase</keyword>
<dbReference type="GO" id="GO:0008913">
    <property type="term" value="F:Kdo2-lipid IVA acyltransferase activity"/>
    <property type="evidence" value="ECO:0007669"/>
    <property type="project" value="UniProtKB-EC"/>
</dbReference>
<name>A0A916JGM1_9BACT</name>
<evidence type="ECO:0000256" key="5">
    <source>
        <dbReference type="ARBA" id="ARBA00023136"/>
    </source>
</evidence>
<proteinExistence type="predicted"/>
<keyword evidence="7" id="KW-1133">Transmembrane helix</keyword>
<evidence type="ECO:0000256" key="6">
    <source>
        <dbReference type="ARBA" id="ARBA00023315"/>
    </source>
</evidence>
<dbReference type="AlphaFoldDB" id="A0A916JGM1"/>
<keyword evidence="2" id="KW-1003">Cell membrane</keyword>
<keyword evidence="3" id="KW-0997">Cell inner membrane</keyword>
<comment type="subcellular location">
    <subcellularLocation>
        <location evidence="1">Cell inner membrane</location>
    </subcellularLocation>
</comment>
<dbReference type="Proteomes" id="UP000680038">
    <property type="component" value="Unassembled WGS sequence"/>
</dbReference>
<dbReference type="CDD" id="cd07984">
    <property type="entry name" value="LPLAT_LABLAT-like"/>
    <property type="match status" value="1"/>
</dbReference>
<dbReference type="GO" id="GO:0009247">
    <property type="term" value="P:glycolipid biosynthetic process"/>
    <property type="evidence" value="ECO:0007669"/>
    <property type="project" value="UniProtKB-ARBA"/>
</dbReference>
<dbReference type="PANTHER" id="PTHR30606:SF10">
    <property type="entry name" value="PHOSPHATIDYLINOSITOL MANNOSIDE ACYLTRANSFERASE"/>
    <property type="match status" value="1"/>
</dbReference>
<keyword evidence="6 8" id="KW-0012">Acyltransferase</keyword>
<dbReference type="EC" id="2.3.1.241" evidence="8"/>
<keyword evidence="9" id="KW-1185">Reference proteome</keyword>
<gene>
    <name evidence="8" type="primary">lpxL_3</name>
    <name evidence="8" type="ORF">DYBT9275_04911</name>
</gene>
<feature type="transmembrane region" description="Helical" evidence="7">
    <location>
        <begin position="27"/>
        <end position="51"/>
    </location>
</feature>
<sequence length="311" mass="36125">MKSIINRLLRSTWQTVVQLLTQLPVTLFSKALLCLTIILSAILYFLLRFVLRYRKAVIQKNLISSFPAKSAGEIHKLMSAYYRHMSDLLLEPFLFYLAPGTLRKRLANYINPEVLQLLYKDRRSVIAFASHYGNWEYLINLPEVTDYPVYTAYSPIKSRPLDSLMIRLRSFLGVRLIPKKGFYRQALVLLRQTAIPNLLVVIADQRPAPGNDKFHISFLEQETAVQTGGERMAVLSHAAIVYVESRKKSQFSYEFTFRLMENPDRSTPLSITKTYYHFLEKSIKCTPTYWLWSHNRWRIPSANAIHASQIT</sequence>
<evidence type="ECO:0000256" key="3">
    <source>
        <dbReference type="ARBA" id="ARBA00022519"/>
    </source>
</evidence>
<accession>A0A916JGM1</accession>